<organism evidence="15">
    <name type="scientific">mine drainage metagenome</name>
    <dbReference type="NCBI Taxonomy" id="410659"/>
    <lineage>
        <taxon>unclassified sequences</taxon>
        <taxon>metagenomes</taxon>
        <taxon>ecological metagenomes</taxon>
    </lineage>
</organism>
<feature type="transmembrane region" description="Helical" evidence="13">
    <location>
        <begin position="25"/>
        <end position="46"/>
    </location>
</feature>
<feature type="domain" description="Cytochrome b561 bacterial/Ni-hydrogenase" evidence="14">
    <location>
        <begin position="18"/>
        <end position="222"/>
    </location>
</feature>
<keyword evidence="3" id="KW-0813">Transport</keyword>
<evidence type="ECO:0000259" key="14">
    <source>
        <dbReference type="Pfam" id="PF01292"/>
    </source>
</evidence>
<feature type="transmembrane region" description="Helical" evidence="13">
    <location>
        <begin position="133"/>
        <end position="157"/>
    </location>
</feature>
<dbReference type="EMBL" id="MLJW01000014">
    <property type="protein sequence ID" value="OIR13602.1"/>
    <property type="molecule type" value="Genomic_DNA"/>
</dbReference>
<dbReference type="GO" id="GO:0009055">
    <property type="term" value="F:electron transfer activity"/>
    <property type="evidence" value="ECO:0007669"/>
    <property type="project" value="InterPro"/>
</dbReference>
<feature type="transmembrane region" description="Helical" evidence="13">
    <location>
        <begin position="188"/>
        <end position="206"/>
    </location>
</feature>
<feature type="region of interest" description="Disordered" evidence="12">
    <location>
        <begin position="235"/>
        <end position="256"/>
    </location>
</feature>
<dbReference type="PANTHER" id="PTHR30485:SF0">
    <property type="entry name" value="NI_FE-HYDROGENASE 1 B-TYPE CYTOCHROME SUBUNIT-RELATED"/>
    <property type="match status" value="1"/>
</dbReference>
<protein>
    <submittedName>
        <fullName evidence="15">Putative Ni/Fe-hydrogenase 1 B-type cytochrome subunit</fullName>
    </submittedName>
</protein>
<dbReference type="InterPro" id="IPR016174">
    <property type="entry name" value="Di-haem_cyt_TM"/>
</dbReference>
<dbReference type="GO" id="GO:0005886">
    <property type="term" value="C:plasma membrane"/>
    <property type="evidence" value="ECO:0007669"/>
    <property type="project" value="UniProtKB-SubCell"/>
</dbReference>
<comment type="similarity">
    <text evidence="2">Belongs to the HupC/HyaC/HydC family.</text>
</comment>
<evidence type="ECO:0000256" key="10">
    <source>
        <dbReference type="ARBA" id="ARBA00023004"/>
    </source>
</evidence>
<accession>A0A1J5SYE2</accession>
<dbReference type="GO" id="GO:0022904">
    <property type="term" value="P:respiratory electron transport chain"/>
    <property type="evidence" value="ECO:0007669"/>
    <property type="project" value="InterPro"/>
</dbReference>
<evidence type="ECO:0000256" key="3">
    <source>
        <dbReference type="ARBA" id="ARBA00022448"/>
    </source>
</evidence>
<feature type="transmembrane region" description="Helical" evidence="13">
    <location>
        <begin position="67"/>
        <end position="86"/>
    </location>
</feature>
<dbReference type="AlphaFoldDB" id="A0A1J5SYE2"/>
<evidence type="ECO:0000256" key="5">
    <source>
        <dbReference type="ARBA" id="ARBA00022617"/>
    </source>
</evidence>
<sequence>MKPSVPQAPPHEFRRVYVWELPVRFYHWINALCILVLAATGLIIAHPPAFVQASEASFSYWFGTVRFVHFVTAYVFVFNFAVRIYWGFVGNRYADWKNFLPLRRAQFREAADVMRVDVLQSRNTPVHAVGHNAVAYFTYFAMFLVFLFQVFSGFAMYSAMSTSWFPKLFAWITPLFGDEYALRQWHYAATWFFLIFTIIHVYLVFYHDYVEGHGVMSSMVGGWKFVDARVDEAGRPADGKSWFSGRRRVPPPENPS</sequence>
<evidence type="ECO:0000256" key="11">
    <source>
        <dbReference type="ARBA" id="ARBA00023136"/>
    </source>
</evidence>
<evidence type="ECO:0000256" key="7">
    <source>
        <dbReference type="ARBA" id="ARBA00022723"/>
    </source>
</evidence>
<evidence type="ECO:0000256" key="1">
    <source>
        <dbReference type="ARBA" id="ARBA00004651"/>
    </source>
</evidence>
<keyword evidence="11 13" id="KW-0472">Membrane</keyword>
<dbReference type="Pfam" id="PF01292">
    <property type="entry name" value="Ni_hydr_CYTB"/>
    <property type="match status" value="1"/>
</dbReference>
<dbReference type="PANTHER" id="PTHR30485">
    <property type="entry name" value="NI/FE-HYDROGENASE 1 B-TYPE CYTOCHROME SUBUNIT"/>
    <property type="match status" value="1"/>
</dbReference>
<dbReference type="InterPro" id="IPR000516">
    <property type="entry name" value="Ni-dep_Hydgase_cyt-B"/>
</dbReference>
<comment type="subcellular location">
    <subcellularLocation>
        <location evidence="1">Cell membrane</location>
        <topology evidence="1">Multi-pass membrane protein</topology>
    </subcellularLocation>
</comment>
<evidence type="ECO:0000313" key="15">
    <source>
        <dbReference type="EMBL" id="OIR13602.1"/>
    </source>
</evidence>
<keyword evidence="8" id="KW-0249">Electron transport</keyword>
<gene>
    <name evidence="15" type="primary">hyaC_1</name>
    <name evidence="15" type="ORF">GALL_54210</name>
</gene>
<evidence type="ECO:0000256" key="13">
    <source>
        <dbReference type="SAM" id="Phobius"/>
    </source>
</evidence>
<keyword evidence="5" id="KW-0349">Heme</keyword>
<keyword evidence="6 13" id="KW-0812">Transmembrane</keyword>
<dbReference type="GO" id="GO:0005506">
    <property type="term" value="F:iron ion binding"/>
    <property type="evidence" value="ECO:0007669"/>
    <property type="project" value="InterPro"/>
</dbReference>
<evidence type="ECO:0000256" key="6">
    <source>
        <dbReference type="ARBA" id="ARBA00022692"/>
    </source>
</evidence>
<keyword evidence="7" id="KW-0479">Metal-binding</keyword>
<keyword evidence="4" id="KW-1003">Cell membrane</keyword>
<reference evidence="15" key="1">
    <citation type="submission" date="2016-10" db="EMBL/GenBank/DDBJ databases">
        <title>Sequence of Gallionella enrichment culture.</title>
        <authorList>
            <person name="Poehlein A."/>
            <person name="Muehling M."/>
            <person name="Daniel R."/>
        </authorList>
    </citation>
    <scope>NUCLEOTIDE SEQUENCE</scope>
</reference>
<evidence type="ECO:0000256" key="2">
    <source>
        <dbReference type="ARBA" id="ARBA00008622"/>
    </source>
</evidence>
<dbReference type="InterPro" id="IPR051542">
    <property type="entry name" value="Hydrogenase_cytochrome"/>
</dbReference>
<dbReference type="NCBIfam" id="TIGR02125">
    <property type="entry name" value="CytB-hydogenase"/>
    <property type="match status" value="1"/>
</dbReference>
<dbReference type="PRINTS" id="PR00161">
    <property type="entry name" value="NIHGNASECYTB"/>
</dbReference>
<dbReference type="SUPFAM" id="SSF81342">
    <property type="entry name" value="Transmembrane di-heme cytochromes"/>
    <property type="match status" value="1"/>
</dbReference>
<name>A0A1J5SYE2_9ZZZZ</name>
<dbReference type="Gene3D" id="1.20.950.20">
    <property type="entry name" value="Transmembrane di-heme cytochromes, Chain C"/>
    <property type="match status" value="1"/>
</dbReference>
<comment type="caution">
    <text evidence="15">The sequence shown here is derived from an EMBL/GenBank/DDBJ whole genome shotgun (WGS) entry which is preliminary data.</text>
</comment>
<evidence type="ECO:0000256" key="9">
    <source>
        <dbReference type="ARBA" id="ARBA00022989"/>
    </source>
</evidence>
<dbReference type="GO" id="GO:0020037">
    <property type="term" value="F:heme binding"/>
    <property type="evidence" value="ECO:0007669"/>
    <property type="project" value="TreeGrafter"/>
</dbReference>
<proteinExistence type="inferred from homology"/>
<keyword evidence="10" id="KW-0408">Iron</keyword>
<evidence type="ECO:0000256" key="12">
    <source>
        <dbReference type="SAM" id="MobiDB-lite"/>
    </source>
</evidence>
<evidence type="ECO:0000256" key="4">
    <source>
        <dbReference type="ARBA" id="ARBA00022475"/>
    </source>
</evidence>
<evidence type="ECO:0000256" key="8">
    <source>
        <dbReference type="ARBA" id="ARBA00022982"/>
    </source>
</evidence>
<keyword evidence="9 13" id="KW-1133">Transmembrane helix</keyword>
<dbReference type="InterPro" id="IPR011577">
    <property type="entry name" value="Cyt_b561_bac/Ni-Hgenase"/>
</dbReference>